<dbReference type="InterPro" id="IPR017850">
    <property type="entry name" value="Alkaline_phosphatase_core_sf"/>
</dbReference>
<evidence type="ECO:0000256" key="7">
    <source>
        <dbReference type="SAM" id="MobiDB-lite"/>
    </source>
</evidence>
<evidence type="ECO:0000256" key="4">
    <source>
        <dbReference type="ARBA" id="ARBA00022729"/>
    </source>
</evidence>
<keyword evidence="6" id="KW-0106">Calcium</keyword>
<evidence type="ECO:0000256" key="1">
    <source>
        <dbReference type="ARBA" id="ARBA00001913"/>
    </source>
</evidence>
<dbReference type="Gene3D" id="3.30.1120.10">
    <property type="match status" value="1"/>
</dbReference>
<feature type="signal peptide" evidence="8">
    <location>
        <begin position="1"/>
        <end position="22"/>
    </location>
</feature>
<sequence length="498" mass="56169">MKNTLFLKIILLLILSMQMTWAQKSKKPNIIVFYTDDQGWADTSVPMIEGDENSRSDFYETPNLERMAEQGLVFSQAYSAAPVCTPSRTSFQFGKSPARLQNTTVYDILAITRNKRCQGEVTVHEMIKKNDPEYVTAHFGKWGCDVRRDPGYDVSDGNTNNIDGDWKVRNKERYPDSDPKGIFSLTERTNNFISERVEKGEPFYIQLSHYAAHVQNYARPETVAKYKEKRGKKSSSYDWDVENPNRNGWMPNYAGMIDDLDAGLGLLLDHIEKMGIADNTYVIFTSDNGGGFRGNAPLSGGKASLWEGGIRVPTVVIGPGVTKGYCSTPVASWDWYATINELTGGAALDQSYDGGSLVDAFKKGNKADVKRGTQEIVFHYPWYGGTMPASAIVDGKYKLLVNLQTYEGRLFDVVADPGEKNDLSAAMPEKKKELEKRLNDYLEEVDAEKIEDMFDVRLNELAGKIEKHKESGNERMLKSDQHQYDHITKAKDNKSWRK</sequence>
<dbReference type="Pfam" id="PF00884">
    <property type="entry name" value="Sulfatase"/>
    <property type="match status" value="1"/>
</dbReference>
<dbReference type="SUPFAM" id="SSF53649">
    <property type="entry name" value="Alkaline phosphatase-like"/>
    <property type="match status" value="1"/>
</dbReference>
<dbReference type="EMBL" id="CP076129">
    <property type="protein sequence ID" value="QWG09262.1"/>
    <property type="molecule type" value="Genomic_DNA"/>
</dbReference>
<evidence type="ECO:0000256" key="5">
    <source>
        <dbReference type="ARBA" id="ARBA00022801"/>
    </source>
</evidence>
<evidence type="ECO:0000313" key="10">
    <source>
        <dbReference type="EMBL" id="QWG09262.1"/>
    </source>
</evidence>
<feature type="region of interest" description="Disordered" evidence="7">
    <location>
        <begin position="468"/>
        <end position="498"/>
    </location>
</feature>
<gene>
    <name evidence="10" type="ORF">KM029_21900</name>
</gene>
<dbReference type="InterPro" id="IPR000917">
    <property type="entry name" value="Sulfatase_N"/>
</dbReference>
<keyword evidence="11" id="KW-1185">Reference proteome</keyword>
<dbReference type="CDD" id="cd16144">
    <property type="entry name" value="ARS_like"/>
    <property type="match status" value="1"/>
</dbReference>
<keyword evidence="4 8" id="KW-0732">Signal</keyword>
<name>A0ABX8H1R9_9BACT</name>
<protein>
    <submittedName>
        <fullName evidence="10">Sulfatase</fullName>
    </submittedName>
</protein>
<reference evidence="10 11" key="1">
    <citation type="submission" date="2021-05" db="EMBL/GenBank/DDBJ databases">
        <title>Comparative genomic studies on the polysaccharide-degrading batcterial strains of the Flammeovirga genus.</title>
        <authorList>
            <person name="Zewei F."/>
            <person name="Zheng Z."/>
            <person name="Yu L."/>
            <person name="Ruyue G."/>
            <person name="Yanhong M."/>
            <person name="Yuanyuan C."/>
            <person name="Jingyan G."/>
            <person name="Wenjun H."/>
        </authorList>
    </citation>
    <scope>NUCLEOTIDE SEQUENCE [LARGE SCALE GENOMIC DNA]</scope>
    <source>
        <strain evidence="10 11">YS10</strain>
    </source>
</reference>
<feature type="chain" id="PRO_5047349203" evidence="8">
    <location>
        <begin position="23"/>
        <end position="498"/>
    </location>
</feature>
<dbReference type="InterPro" id="IPR050738">
    <property type="entry name" value="Sulfatase"/>
</dbReference>
<dbReference type="Proteomes" id="UP000682802">
    <property type="component" value="Chromosome 2"/>
</dbReference>
<evidence type="ECO:0000256" key="3">
    <source>
        <dbReference type="ARBA" id="ARBA00022723"/>
    </source>
</evidence>
<evidence type="ECO:0000313" key="11">
    <source>
        <dbReference type="Proteomes" id="UP000682802"/>
    </source>
</evidence>
<comment type="similarity">
    <text evidence="2">Belongs to the sulfatase family.</text>
</comment>
<organism evidence="10 11">
    <name type="scientific">Flammeovirga kamogawensis</name>
    <dbReference type="NCBI Taxonomy" id="373891"/>
    <lineage>
        <taxon>Bacteria</taxon>
        <taxon>Pseudomonadati</taxon>
        <taxon>Bacteroidota</taxon>
        <taxon>Cytophagia</taxon>
        <taxon>Cytophagales</taxon>
        <taxon>Flammeovirgaceae</taxon>
        <taxon>Flammeovirga</taxon>
    </lineage>
</organism>
<dbReference type="PANTHER" id="PTHR42693">
    <property type="entry name" value="ARYLSULFATASE FAMILY MEMBER"/>
    <property type="match status" value="1"/>
</dbReference>
<dbReference type="PANTHER" id="PTHR42693:SF42">
    <property type="entry name" value="ARYLSULFATASE G"/>
    <property type="match status" value="1"/>
</dbReference>
<comment type="cofactor">
    <cofactor evidence="1">
        <name>Ca(2+)</name>
        <dbReference type="ChEBI" id="CHEBI:29108"/>
    </cofactor>
</comment>
<evidence type="ECO:0000256" key="8">
    <source>
        <dbReference type="SAM" id="SignalP"/>
    </source>
</evidence>
<dbReference type="Gene3D" id="3.40.720.10">
    <property type="entry name" value="Alkaline Phosphatase, subunit A"/>
    <property type="match status" value="1"/>
</dbReference>
<accession>A0ABX8H1R9</accession>
<dbReference type="RefSeq" id="WP_144075944.1">
    <property type="nucleotide sequence ID" value="NZ_CP076129.1"/>
</dbReference>
<keyword evidence="3" id="KW-0479">Metal-binding</keyword>
<proteinExistence type="inferred from homology"/>
<keyword evidence="5" id="KW-0378">Hydrolase</keyword>
<evidence type="ECO:0000259" key="9">
    <source>
        <dbReference type="Pfam" id="PF00884"/>
    </source>
</evidence>
<evidence type="ECO:0000256" key="6">
    <source>
        <dbReference type="ARBA" id="ARBA00022837"/>
    </source>
</evidence>
<feature type="domain" description="Sulfatase N-terminal" evidence="9">
    <location>
        <begin position="28"/>
        <end position="344"/>
    </location>
</feature>
<evidence type="ECO:0000256" key="2">
    <source>
        <dbReference type="ARBA" id="ARBA00008779"/>
    </source>
</evidence>